<dbReference type="GO" id="GO:0003676">
    <property type="term" value="F:nucleic acid binding"/>
    <property type="evidence" value="ECO:0007669"/>
    <property type="project" value="InterPro"/>
</dbReference>
<dbReference type="InterPro" id="IPR036397">
    <property type="entry name" value="RNaseH_sf"/>
</dbReference>
<sequence>VLREYKLRLHYCIVSWRKPYRGALKCNTYGFSRGNPGESAYALCLRNDIGDIVYVEAERLGIKTNTEVETIAIIRASGIARQIISEITLWRQTH</sequence>
<proteinExistence type="predicted"/>
<dbReference type="AlphaFoldDB" id="A0A0V0HJB9"/>
<accession>A0A0V0HJB9</accession>
<name>A0A0V0HJB9_SOLCH</name>
<protein>
    <submittedName>
        <fullName evidence="1">Putative ovule protein</fullName>
    </submittedName>
</protein>
<dbReference type="Gene3D" id="3.30.420.10">
    <property type="entry name" value="Ribonuclease H-like superfamily/Ribonuclease H"/>
    <property type="match status" value="1"/>
</dbReference>
<reference evidence="1" key="1">
    <citation type="submission" date="2015-12" db="EMBL/GenBank/DDBJ databases">
        <title>Gene expression during late stages of embryo sac development: a critical building block for successful pollen-pistil interactions.</title>
        <authorList>
            <person name="Liu Y."/>
            <person name="Joly V."/>
            <person name="Sabar M."/>
            <person name="Matton D.P."/>
        </authorList>
    </citation>
    <scope>NUCLEOTIDE SEQUENCE</scope>
</reference>
<organism evidence="1">
    <name type="scientific">Solanum chacoense</name>
    <name type="common">Chaco potato</name>
    <dbReference type="NCBI Taxonomy" id="4108"/>
    <lineage>
        <taxon>Eukaryota</taxon>
        <taxon>Viridiplantae</taxon>
        <taxon>Streptophyta</taxon>
        <taxon>Embryophyta</taxon>
        <taxon>Tracheophyta</taxon>
        <taxon>Spermatophyta</taxon>
        <taxon>Magnoliopsida</taxon>
        <taxon>eudicotyledons</taxon>
        <taxon>Gunneridae</taxon>
        <taxon>Pentapetalae</taxon>
        <taxon>asterids</taxon>
        <taxon>lamiids</taxon>
        <taxon>Solanales</taxon>
        <taxon>Solanaceae</taxon>
        <taxon>Solanoideae</taxon>
        <taxon>Solaneae</taxon>
        <taxon>Solanum</taxon>
    </lineage>
</organism>
<evidence type="ECO:0000313" key="1">
    <source>
        <dbReference type="EMBL" id="JAP20545.1"/>
    </source>
</evidence>
<dbReference type="EMBL" id="GEDG01018728">
    <property type="protein sequence ID" value="JAP20545.1"/>
    <property type="molecule type" value="Transcribed_RNA"/>
</dbReference>
<feature type="non-terminal residue" evidence="1">
    <location>
        <position position="1"/>
    </location>
</feature>